<organism evidence="8 9">
    <name type="scientific">Phrynosoma platyrhinos</name>
    <name type="common">Desert horned lizard</name>
    <dbReference type="NCBI Taxonomy" id="52577"/>
    <lineage>
        <taxon>Eukaryota</taxon>
        <taxon>Metazoa</taxon>
        <taxon>Chordata</taxon>
        <taxon>Craniata</taxon>
        <taxon>Vertebrata</taxon>
        <taxon>Euteleostomi</taxon>
        <taxon>Lepidosauria</taxon>
        <taxon>Squamata</taxon>
        <taxon>Bifurcata</taxon>
        <taxon>Unidentata</taxon>
        <taxon>Episquamata</taxon>
        <taxon>Toxicofera</taxon>
        <taxon>Iguania</taxon>
        <taxon>Phrynosomatidae</taxon>
        <taxon>Phrynosomatinae</taxon>
        <taxon>Phrynosoma</taxon>
    </lineage>
</organism>
<sequence length="343" mass="38522">MKVRLLRSWRGSSGRAFSSETRVPQRREKPPWRVLFFGTDSFAAEALRALQTAREPTPSQLVDRLEVVTLPSQMPKGLPVKRFADELQLPIHLGVLNVHPSYLPRWRGPAPIIHTVLHGDASTGATVMQIRPKRFDVGPIVKQESIDVPAHCSAKELELILSKLGSKLLISVLQNLPESLRNKREQPKEGATFAPKVTAAMSCIQWEEQTAEQILRLHRALGTMMPLQTLWMGTAVKLLEFVEVETLPDIHDRIAAENGSFPGSVFYHKQLDTLVIRCKDSWVGAKGVIFKKKLTAADFYNGYLHPWFQQNSRMPSGTCRFQTLKLATAKKKPKGTVLQAHNT</sequence>
<dbReference type="InterPro" id="IPR005793">
    <property type="entry name" value="Formyl_trans_C"/>
</dbReference>
<dbReference type="Proteomes" id="UP000826234">
    <property type="component" value="Unassembled WGS sequence"/>
</dbReference>
<dbReference type="Pfam" id="PF00551">
    <property type="entry name" value="Formyl_trans_N"/>
    <property type="match status" value="1"/>
</dbReference>
<dbReference type="InterPro" id="IPR005794">
    <property type="entry name" value="Fmt"/>
</dbReference>
<keyword evidence="4" id="KW-0808">Transferase</keyword>
<dbReference type="Gene3D" id="3.40.50.170">
    <property type="entry name" value="Formyl transferase, N-terminal domain"/>
    <property type="match status" value="1"/>
</dbReference>
<proteinExistence type="inferred from homology"/>
<dbReference type="InterPro" id="IPR002376">
    <property type="entry name" value="Formyl_transf_N"/>
</dbReference>
<keyword evidence="9" id="KW-1185">Reference proteome</keyword>
<dbReference type="InterPro" id="IPR041711">
    <property type="entry name" value="Met-tRNA-FMT_N"/>
</dbReference>
<evidence type="ECO:0000256" key="5">
    <source>
        <dbReference type="ARBA" id="ARBA00022917"/>
    </source>
</evidence>
<evidence type="ECO:0000313" key="9">
    <source>
        <dbReference type="Proteomes" id="UP000826234"/>
    </source>
</evidence>
<dbReference type="PANTHER" id="PTHR11138">
    <property type="entry name" value="METHIONYL-TRNA FORMYLTRANSFERASE"/>
    <property type="match status" value="1"/>
</dbReference>
<dbReference type="CDD" id="cd08646">
    <property type="entry name" value="FMT_core_Met-tRNA-FMT_N"/>
    <property type="match status" value="1"/>
</dbReference>
<accession>A0ABQ7SRY6</accession>
<reference evidence="8 9" key="1">
    <citation type="journal article" date="2022" name="Gigascience">
        <title>A chromosome-level genome assembly and annotation of the desert horned lizard, Phrynosoma platyrhinos, provides insight into chromosomal rearrangements among reptiles.</title>
        <authorList>
            <person name="Koochekian N."/>
            <person name="Ascanio A."/>
            <person name="Farleigh K."/>
            <person name="Card D.C."/>
            <person name="Schield D.R."/>
            <person name="Castoe T.A."/>
            <person name="Jezkova T."/>
        </authorList>
    </citation>
    <scope>NUCLEOTIDE SEQUENCE [LARGE SCALE GENOMIC DNA]</scope>
    <source>
        <strain evidence="8">NK-2021</strain>
    </source>
</reference>
<dbReference type="Pfam" id="PF02911">
    <property type="entry name" value="Formyl_trans_C"/>
    <property type="match status" value="1"/>
</dbReference>
<dbReference type="PANTHER" id="PTHR11138:SF5">
    <property type="entry name" value="METHIONYL-TRNA FORMYLTRANSFERASE, MITOCHONDRIAL"/>
    <property type="match status" value="1"/>
</dbReference>
<dbReference type="EC" id="2.1.2.9" evidence="2"/>
<feature type="domain" description="Formyl transferase N-terminal" evidence="6">
    <location>
        <begin position="92"/>
        <end position="173"/>
    </location>
</feature>
<comment type="similarity">
    <text evidence="1">Belongs to the Fmt family.</text>
</comment>
<name>A0ABQ7SRY6_PHRPL</name>
<dbReference type="SUPFAM" id="SSF53328">
    <property type="entry name" value="Formyltransferase"/>
    <property type="match status" value="1"/>
</dbReference>
<evidence type="ECO:0000256" key="2">
    <source>
        <dbReference type="ARBA" id="ARBA00012261"/>
    </source>
</evidence>
<protein>
    <recommendedName>
        <fullName evidence="3">Methionyl-tRNA formyltransferase, mitochondrial</fullName>
        <ecNumber evidence="2">2.1.2.9</ecNumber>
    </recommendedName>
</protein>
<dbReference type="Gene3D" id="3.40.50.12230">
    <property type="match status" value="1"/>
</dbReference>
<evidence type="ECO:0000313" key="8">
    <source>
        <dbReference type="EMBL" id="KAH0620086.1"/>
    </source>
</evidence>
<gene>
    <name evidence="8" type="ORF">JD844_014674</name>
</gene>
<dbReference type="NCBIfam" id="TIGR00460">
    <property type="entry name" value="fmt"/>
    <property type="match status" value="1"/>
</dbReference>
<feature type="domain" description="Formyl transferase C-terminal" evidence="7">
    <location>
        <begin position="196"/>
        <end position="303"/>
    </location>
</feature>
<dbReference type="InterPro" id="IPR036477">
    <property type="entry name" value="Formyl_transf_N_sf"/>
</dbReference>
<evidence type="ECO:0000256" key="4">
    <source>
        <dbReference type="ARBA" id="ARBA00022679"/>
    </source>
</evidence>
<evidence type="ECO:0000256" key="3">
    <source>
        <dbReference type="ARBA" id="ARBA00014185"/>
    </source>
</evidence>
<dbReference type="EMBL" id="JAIPUX010003439">
    <property type="protein sequence ID" value="KAH0620086.1"/>
    <property type="molecule type" value="Genomic_DNA"/>
</dbReference>
<comment type="caution">
    <text evidence="8">The sequence shown here is derived from an EMBL/GenBank/DDBJ whole genome shotgun (WGS) entry which is preliminary data.</text>
</comment>
<evidence type="ECO:0000259" key="6">
    <source>
        <dbReference type="Pfam" id="PF00551"/>
    </source>
</evidence>
<evidence type="ECO:0000259" key="7">
    <source>
        <dbReference type="Pfam" id="PF02911"/>
    </source>
</evidence>
<evidence type="ECO:0000256" key="1">
    <source>
        <dbReference type="ARBA" id="ARBA00010699"/>
    </source>
</evidence>
<keyword evidence="5" id="KW-0648">Protein biosynthesis</keyword>